<keyword evidence="2" id="KW-0677">Repeat</keyword>
<accession>A0ABQ6HB09</accession>
<keyword evidence="5" id="KW-1185">Reference proteome</keyword>
<dbReference type="CDD" id="cd01449">
    <property type="entry name" value="TST_Repeat_2"/>
    <property type="match status" value="1"/>
</dbReference>
<dbReference type="InterPro" id="IPR045078">
    <property type="entry name" value="TST/MPST-like"/>
</dbReference>
<proteinExistence type="predicted"/>
<dbReference type="PROSITE" id="PS50206">
    <property type="entry name" value="RHODANESE_3"/>
    <property type="match status" value="2"/>
</dbReference>
<dbReference type="Pfam" id="PF00581">
    <property type="entry name" value="Rhodanese"/>
    <property type="match status" value="2"/>
</dbReference>
<evidence type="ECO:0000313" key="5">
    <source>
        <dbReference type="Proteomes" id="UP001157134"/>
    </source>
</evidence>
<comment type="caution">
    <text evidence="4">The sequence shown here is derived from an EMBL/GenBank/DDBJ whole genome shotgun (WGS) entry which is preliminary data.</text>
</comment>
<dbReference type="Proteomes" id="UP001157134">
    <property type="component" value="Unassembled WGS sequence"/>
</dbReference>
<dbReference type="EMBL" id="BSSV01000003">
    <property type="protein sequence ID" value="GLX85301.1"/>
    <property type="molecule type" value="Genomic_DNA"/>
</dbReference>
<evidence type="ECO:0000256" key="1">
    <source>
        <dbReference type="ARBA" id="ARBA00022679"/>
    </source>
</evidence>
<dbReference type="SUPFAM" id="SSF52821">
    <property type="entry name" value="Rhodanese/Cell cycle control phosphatase"/>
    <property type="match status" value="2"/>
</dbReference>
<dbReference type="RefSeq" id="WP_284297282.1">
    <property type="nucleotide sequence ID" value="NZ_BSSV01000003.1"/>
</dbReference>
<reference evidence="4 5" key="1">
    <citation type="submission" date="2023-03" db="EMBL/GenBank/DDBJ databases">
        <title>Thalassotalea loyana LMG 22536T draft genome sequence.</title>
        <authorList>
            <person name="Sawabe T."/>
        </authorList>
    </citation>
    <scope>NUCLEOTIDE SEQUENCE [LARGE SCALE GENOMIC DNA]</scope>
    <source>
        <strain evidence="4 5">LMG 22536</strain>
    </source>
</reference>
<dbReference type="InterPro" id="IPR001763">
    <property type="entry name" value="Rhodanese-like_dom"/>
</dbReference>
<protein>
    <submittedName>
        <fullName evidence="4">Sulfurtransferase</fullName>
    </submittedName>
</protein>
<dbReference type="Gene3D" id="3.40.250.10">
    <property type="entry name" value="Rhodanese-like domain"/>
    <property type="match status" value="2"/>
</dbReference>
<dbReference type="InterPro" id="IPR036873">
    <property type="entry name" value="Rhodanese-like_dom_sf"/>
</dbReference>
<dbReference type="PANTHER" id="PTHR11364:SF27">
    <property type="entry name" value="SULFURTRANSFERASE"/>
    <property type="match status" value="1"/>
</dbReference>
<dbReference type="PANTHER" id="PTHR11364">
    <property type="entry name" value="THIOSULFATE SULFERTANSFERASE"/>
    <property type="match status" value="1"/>
</dbReference>
<organism evidence="4 5">
    <name type="scientific">Thalassotalea loyana</name>
    <dbReference type="NCBI Taxonomy" id="280483"/>
    <lineage>
        <taxon>Bacteria</taxon>
        <taxon>Pseudomonadati</taxon>
        <taxon>Pseudomonadota</taxon>
        <taxon>Gammaproteobacteria</taxon>
        <taxon>Alteromonadales</taxon>
        <taxon>Colwelliaceae</taxon>
        <taxon>Thalassotalea</taxon>
    </lineage>
</organism>
<feature type="domain" description="Rhodanese" evidence="3">
    <location>
        <begin position="166"/>
        <end position="279"/>
    </location>
</feature>
<evidence type="ECO:0000313" key="4">
    <source>
        <dbReference type="EMBL" id="GLX85301.1"/>
    </source>
</evidence>
<name>A0ABQ6HB09_9GAMM</name>
<dbReference type="SMART" id="SM00450">
    <property type="entry name" value="RHOD"/>
    <property type="match status" value="2"/>
</dbReference>
<evidence type="ECO:0000259" key="3">
    <source>
        <dbReference type="PROSITE" id="PS50206"/>
    </source>
</evidence>
<dbReference type="CDD" id="cd01448">
    <property type="entry name" value="TST_Repeat_1"/>
    <property type="match status" value="1"/>
</dbReference>
<keyword evidence="1" id="KW-0808">Transferase</keyword>
<gene>
    <name evidence="4" type="primary">sseA</name>
    <name evidence="4" type="ORF">tloyanaT_15530</name>
</gene>
<evidence type="ECO:0000256" key="2">
    <source>
        <dbReference type="ARBA" id="ARBA00022737"/>
    </source>
</evidence>
<sequence length="279" mass="31020">MENVTVSCQWLEEHLHDDNIVILDASMAKVVGKTPLEYPTLQVIPTSLRCDLEKDLCDLQSESVNAFPTKQQFETALAKFGITKHNTVVVYDNQGVYSSPRAWWIFKSMGFDNVCILDGGLPQWLKEHREVDTKHKVYANDNSNVFTATYQANNVCHADYVLGTIADEHVTVVDVRSPSRFSGIEKEPRVGVRSGHIPNAINIPFGQVLDGFTFKTPEALTTLFNDRLPDTTNQLVFTCGSGITACIVLAAAHITGFTDLVLYDGSWSEWGSSNYPIET</sequence>
<feature type="domain" description="Rhodanese" evidence="3">
    <location>
        <begin position="16"/>
        <end position="133"/>
    </location>
</feature>